<name>A0A1T5PCB8_9BACT</name>
<organism evidence="2 3">
    <name type="scientific">Chitinophaga ginsengisegetis</name>
    <dbReference type="NCBI Taxonomy" id="393003"/>
    <lineage>
        <taxon>Bacteria</taxon>
        <taxon>Pseudomonadati</taxon>
        <taxon>Bacteroidota</taxon>
        <taxon>Chitinophagia</taxon>
        <taxon>Chitinophagales</taxon>
        <taxon>Chitinophagaceae</taxon>
        <taxon>Chitinophaga</taxon>
    </lineage>
</organism>
<evidence type="ECO:0000313" key="2">
    <source>
        <dbReference type="EMBL" id="SKD10385.1"/>
    </source>
</evidence>
<reference evidence="2 3" key="1">
    <citation type="submission" date="2017-02" db="EMBL/GenBank/DDBJ databases">
        <authorList>
            <person name="Peterson S.W."/>
        </authorList>
    </citation>
    <scope>NUCLEOTIDE SEQUENCE [LARGE SCALE GENOMIC DNA]</scope>
    <source>
        <strain evidence="2 3">DSM 18108</strain>
    </source>
</reference>
<accession>A0A1T5PCB8</accession>
<dbReference type="RefSeq" id="WP_079473549.1">
    <property type="nucleotide sequence ID" value="NZ_FUZZ01000007.1"/>
</dbReference>
<keyword evidence="1" id="KW-0812">Transmembrane</keyword>
<feature type="transmembrane region" description="Helical" evidence="1">
    <location>
        <begin position="62"/>
        <end position="87"/>
    </location>
</feature>
<gene>
    <name evidence="2" type="ORF">SAMN05660461_6298</name>
</gene>
<keyword evidence="3" id="KW-1185">Reference proteome</keyword>
<dbReference type="EMBL" id="FUZZ01000007">
    <property type="protein sequence ID" value="SKD10385.1"/>
    <property type="molecule type" value="Genomic_DNA"/>
</dbReference>
<proteinExistence type="predicted"/>
<evidence type="ECO:0000256" key="1">
    <source>
        <dbReference type="SAM" id="Phobius"/>
    </source>
</evidence>
<protein>
    <submittedName>
        <fullName evidence="2">Uncharacterized protein</fullName>
    </submittedName>
</protein>
<dbReference type="Proteomes" id="UP000190166">
    <property type="component" value="Unassembled WGS sequence"/>
</dbReference>
<dbReference type="STRING" id="393003.SAMN05660461_6298"/>
<sequence>MNKFFKDVLLFTLIPLGIFLVMCIAGDEGIIAAGLIAMFLVAAYFVIGLILVIVNKNHMGKVLLLSSGIILLVGLSTCGLILSGLSIR</sequence>
<keyword evidence="1" id="KW-0472">Membrane</keyword>
<keyword evidence="1" id="KW-1133">Transmembrane helix</keyword>
<feature type="transmembrane region" description="Helical" evidence="1">
    <location>
        <begin position="35"/>
        <end position="55"/>
    </location>
</feature>
<evidence type="ECO:0000313" key="3">
    <source>
        <dbReference type="Proteomes" id="UP000190166"/>
    </source>
</evidence>
<dbReference type="AlphaFoldDB" id="A0A1T5PCB8"/>